<proteinExistence type="predicted"/>
<organism evidence="1 2">
    <name type="scientific">Panagrolaimus sp. PS1159</name>
    <dbReference type="NCBI Taxonomy" id="55785"/>
    <lineage>
        <taxon>Eukaryota</taxon>
        <taxon>Metazoa</taxon>
        <taxon>Ecdysozoa</taxon>
        <taxon>Nematoda</taxon>
        <taxon>Chromadorea</taxon>
        <taxon>Rhabditida</taxon>
        <taxon>Tylenchina</taxon>
        <taxon>Panagrolaimomorpha</taxon>
        <taxon>Panagrolaimoidea</taxon>
        <taxon>Panagrolaimidae</taxon>
        <taxon>Panagrolaimus</taxon>
    </lineage>
</organism>
<dbReference type="WBParaSite" id="PS1159_v2.g9535.t1">
    <property type="protein sequence ID" value="PS1159_v2.g9535.t1"/>
    <property type="gene ID" value="PS1159_v2.g9535"/>
</dbReference>
<accession>A0AC35GX87</accession>
<reference evidence="2" key="1">
    <citation type="submission" date="2022-11" db="UniProtKB">
        <authorList>
            <consortium name="WormBaseParasite"/>
        </authorList>
    </citation>
    <scope>IDENTIFICATION</scope>
</reference>
<evidence type="ECO:0000313" key="1">
    <source>
        <dbReference type="Proteomes" id="UP000887580"/>
    </source>
</evidence>
<sequence>MKNMGTSSSSNHIERVTNAMAKMGTAGIVNNNCAAKKPHHEVTYVSSEEDVTDVKAGDSTIKIEEVEIQDDAEKANASHFDLLKVLGQGSFGKVFLVRKTEGRDSNKLFAMKVLRKATLKVRDQVRTKIERNILAQINHPFIVRLHYAFQTEGKLYLILDFLRGGDLFTRLAKEETFKERDVRFYLAELTLALDHLHSLGIVYRDLKPENILLDSIGHINLCDFGLSKNTFDDEGKTHSFCGTIEYMAPEVVGRKGHSTTADWWSLGVLMFEMLTGHLPFQGEDRAETMGKILKSKIYMPVHLSPDAQFLLRSLFKRNPKQRLGSGPEGVQEIKDHAFFETIDWIRLFKGEIPPPFKPAVDPNDDETMHFDDEFIMKTPTDSPALPASAGTHELFRGFSFVASHMDEEMEENEVKKSVKTSKVHGLPHAKRSQLADDYEIKEDLPPSPLCPVNASALAQRRKNERDY</sequence>
<protein>
    <submittedName>
        <fullName evidence="2">Non-specific serine/threonine protein kinase</fullName>
    </submittedName>
</protein>
<evidence type="ECO:0000313" key="2">
    <source>
        <dbReference type="WBParaSite" id="PS1159_v2.g9535.t1"/>
    </source>
</evidence>
<name>A0AC35GX87_9BILA</name>
<dbReference type="Proteomes" id="UP000887580">
    <property type="component" value="Unplaced"/>
</dbReference>